<feature type="region of interest" description="Disordered" evidence="1">
    <location>
        <begin position="287"/>
        <end position="308"/>
    </location>
</feature>
<dbReference type="Pfam" id="PF08902">
    <property type="entry name" value="DUF1848"/>
    <property type="match status" value="1"/>
</dbReference>
<dbReference type="Proteomes" id="UP000595917">
    <property type="component" value="Chromosome"/>
</dbReference>
<protein>
    <submittedName>
        <fullName evidence="2">DUF1848 domain-containing protein</fullName>
    </submittedName>
</protein>
<dbReference type="RefSeq" id="WP_215626186.1">
    <property type="nucleotide sequence ID" value="NZ_CP067089.2"/>
</dbReference>
<dbReference type="AlphaFoldDB" id="A0A7T7XM29"/>
<gene>
    <name evidence="2" type="ORF">JFL75_18415</name>
</gene>
<feature type="compositionally biased region" description="Basic and acidic residues" evidence="1">
    <location>
        <begin position="287"/>
        <end position="298"/>
    </location>
</feature>
<dbReference type="EMBL" id="CP067089">
    <property type="protein sequence ID" value="QQO08880.1"/>
    <property type="molecule type" value="Genomic_DNA"/>
</dbReference>
<name>A0A7T7XM29_9SPIR</name>
<dbReference type="KEGG" id="bhc:JFL75_18415"/>
<reference evidence="2" key="1">
    <citation type="submission" date="2021-01" db="EMBL/GenBank/DDBJ databases">
        <title>Description of Breznakiella homolactica.</title>
        <authorList>
            <person name="Song Y."/>
            <person name="Brune A."/>
        </authorList>
    </citation>
    <scope>NUCLEOTIDE SEQUENCE</scope>
    <source>
        <strain evidence="2">RmG30</strain>
    </source>
</reference>
<organism evidence="2 3">
    <name type="scientific">Breznakiella homolactica</name>
    <dbReference type="NCBI Taxonomy" id="2798577"/>
    <lineage>
        <taxon>Bacteria</taxon>
        <taxon>Pseudomonadati</taxon>
        <taxon>Spirochaetota</taxon>
        <taxon>Spirochaetia</taxon>
        <taxon>Spirochaetales</taxon>
        <taxon>Breznakiellaceae</taxon>
        <taxon>Breznakiella</taxon>
    </lineage>
</organism>
<keyword evidence="3" id="KW-1185">Reference proteome</keyword>
<accession>A0A7T7XM29</accession>
<evidence type="ECO:0000313" key="2">
    <source>
        <dbReference type="EMBL" id="QQO08880.1"/>
    </source>
</evidence>
<proteinExistence type="predicted"/>
<dbReference type="InterPro" id="IPR014998">
    <property type="entry name" value="DUF1848"/>
</dbReference>
<sequence length="308" mass="34690">MILSVSRRTDIPRFYFDWFLRRLREGYALVRNPMNRRQVSRVSLSPETIDCIAFWTKNPEPMFPELTALDPYPYFIQFTVNAYGEDIEGGLPKKARLLDTFRKLSGTIGAERTVWRYSPVLLGRGYTPDHHRTYFEKFARHLEGRTELCRISFLDLYAKITPRMNAMGITDVPEQEKLRLVQDFAEIGKAHGISLGGCGNLDLAAAGLKPLGCIDAALVSRVSGRSISPGKDPGQRTECYCVPSVDIGSYNTCRNGCVYCYANHSHDSASDKAGTYDPDSPMLCDYPRPDDRITERRLGKPAAGPELF</sequence>
<evidence type="ECO:0000256" key="1">
    <source>
        <dbReference type="SAM" id="MobiDB-lite"/>
    </source>
</evidence>
<evidence type="ECO:0000313" key="3">
    <source>
        <dbReference type="Proteomes" id="UP000595917"/>
    </source>
</evidence>